<proteinExistence type="predicted"/>
<evidence type="ECO:0000313" key="2">
    <source>
        <dbReference type="Proteomes" id="UP000234512"/>
    </source>
</evidence>
<dbReference type="GO" id="GO:0097367">
    <property type="term" value="F:carbohydrate derivative binding"/>
    <property type="evidence" value="ECO:0007669"/>
    <property type="project" value="InterPro"/>
</dbReference>
<dbReference type="AlphaFoldDB" id="A0AB36X7A2"/>
<name>A0AB36X7A2_LACPA</name>
<reference evidence="1 2" key="1">
    <citation type="journal article" date="2018" name="Genome Announc.">
        <title>Draft Genome Sequence of Lactobacillus paracasei DUP 13076, Which Exhibits Potent Antipathogenic Effects against Salmonella enterica Serovars Enteritidis, Typhimurium, and Heidelberg.</title>
        <authorList>
            <person name="Muyyarikkandy M.S."/>
            <person name="Alqahtani F.H."/>
            <person name="Mandoiu I."/>
            <person name="Amalaradjou M.A."/>
        </authorList>
    </citation>
    <scope>NUCLEOTIDE SEQUENCE [LARGE SCALE GENOMIC DNA]</scope>
    <source>
        <strain evidence="1 2">DUP 13076</strain>
    </source>
</reference>
<dbReference type="GO" id="GO:0006096">
    <property type="term" value="P:glycolytic process"/>
    <property type="evidence" value="ECO:0007669"/>
    <property type="project" value="InterPro"/>
</dbReference>
<organism evidence="1 2">
    <name type="scientific">Lacticaseibacillus paracasei</name>
    <name type="common">Lactobacillus paracasei</name>
    <dbReference type="NCBI Taxonomy" id="1597"/>
    <lineage>
        <taxon>Bacteria</taxon>
        <taxon>Bacillati</taxon>
        <taxon>Bacillota</taxon>
        <taxon>Bacilli</taxon>
        <taxon>Lactobacillales</taxon>
        <taxon>Lactobacillaceae</taxon>
        <taxon>Lacticaseibacillus</taxon>
    </lineage>
</organism>
<dbReference type="GO" id="GO:0006094">
    <property type="term" value="P:gluconeogenesis"/>
    <property type="evidence" value="ECO:0007669"/>
    <property type="project" value="InterPro"/>
</dbReference>
<evidence type="ECO:0000313" key="1">
    <source>
        <dbReference type="EMBL" id="PLC44833.1"/>
    </source>
</evidence>
<keyword evidence="1" id="KW-0413">Isomerase</keyword>
<feature type="non-terminal residue" evidence="1">
    <location>
        <position position="75"/>
    </location>
</feature>
<dbReference type="EMBL" id="PKQJ01000090">
    <property type="protein sequence ID" value="PLC44833.1"/>
    <property type="molecule type" value="Genomic_DNA"/>
</dbReference>
<protein>
    <submittedName>
        <fullName evidence="1">Glucose-6-phosphate isomerase</fullName>
    </submittedName>
</protein>
<comment type="caution">
    <text evidence="1">The sequence shown here is derived from an EMBL/GenBank/DDBJ whole genome shotgun (WGS) entry which is preliminary data.</text>
</comment>
<dbReference type="SUPFAM" id="SSF53697">
    <property type="entry name" value="SIS domain"/>
    <property type="match status" value="1"/>
</dbReference>
<dbReference type="InterPro" id="IPR046348">
    <property type="entry name" value="SIS_dom_sf"/>
</dbReference>
<accession>A0AB36X7A2</accession>
<sequence length="75" mass="8246">MPTALPAWQSLTQHAESIRAAHMRDWFAAPDAEERVRVFTLDAAGLTVDYSKNRLTPETLALLLQLADEAGVLAL</sequence>
<dbReference type="InterPro" id="IPR001672">
    <property type="entry name" value="G6P_Isomerase"/>
</dbReference>
<gene>
    <name evidence="1" type="ORF">C0Q90_16255</name>
</gene>
<dbReference type="Gene3D" id="3.40.50.10490">
    <property type="entry name" value="Glucose-6-phosphate isomerase like protein, domain 1"/>
    <property type="match status" value="1"/>
</dbReference>
<dbReference type="GO" id="GO:0004347">
    <property type="term" value="F:glucose-6-phosphate isomerase activity"/>
    <property type="evidence" value="ECO:0007669"/>
    <property type="project" value="InterPro"/>
</dbReference>
<dbReference type="Proteomes" id="UP000234512">
    <property type="component" value="Unassembled WGS sequence"/>
</dbReference>
<dbReference type="PROSITE" id="PS51463">
    <property type="entry name" value="P_GLUCOSE_ISOMERASE_3"/>
    <property type="match status" value="1"/>
</dbReference>